<gene>
    <name evidence="2" type="ORF">Sar04_31970</name>
</gene>
<evidence type="ECO:0000313" key="2">
    <source>
        <dbReference type="EMBL" id="GIM86461.1"/>
    </source>
</evidence>
<keyword evidence="3" id="KW-1185">Reference proteome</keyword>
<dbReference type="Proteomes" id="UP000677457">
    <property type="component" value="Unassembled WGS sequence"/>
</dbReference>
<dbReference type="InterPro" id="IPR034660">
    <property type="entry name" value="DinB/YfiT-like"/>
</dbReference>
<feature type="domain" description="Mycothiol-dependent maleylpyruvate isomerase metal-binding" evidence="1">
    <location>
        <begin position="11"/>
        <end position="125"/>
    </location>
</feature>
<dbReference type="Pfam" id="PF11716">
    <property type="entry name" value="MDMPI_N"/>
    <property type="match status" value="1"/>
</dbReference>
<dbReference type="NCBIfam" id="TIGR03086">
    <property type="entry name" value="TIGR03086 family metal-binding protein"/>
    <property type="match status" value="1"/>
</dbReference>
<dbReference type="Gene3D" id="1.20.120.450">
    <property type="entry name" value="dinb family like domain"/>
    <property type="match status" value="1"/>
</dbReference>
<dbReference type="InterPro" id="IPR024344">
    <property type="entry name" value="MDMPI_metal-binding"/>
</dbReference>
<reference evidence="2 3" key="1">
    <citation type="submission" date="2021-03" db="EMBL/GenBank/DDBJ databases">
        <title>Whole genome shotgun sequence of Salinispora arenicola NBRC 105043.</title>
        <authorList>
            <person name="Komaki H."/>
            <person name="Tamura T."/>
        </authorList>
    </citation>
    <scope>NUCLEOTIDE SEQUENCE [LARGE SCALE GENOMIC DNA]</scope>
    <source>
        <strain evidence="2 3">NBRC 105043</strain>
    </source>
</reference>
<dbReference type="InterPro" id="IPR017517">
    <property type="entry name" value="Maleyloyr_isom"/>
</dbReference>
<dbReference type="SUPFAM" id="SSF109854">
    <property type="entry name" value="DinB/YfiT-like putative metalloenzymes"/>
    <property type="match status" value="1"/>
</dbReference>
<dbReference type="EMBL" id="BOQM01000024">
    <property type="protein sequence ID" value="GIM86461.1"/>
    <property type="molecule type" value="Genomic_DNA"/>
</dbReference>
<dbReference type="NCBIfam" id="TIGR03083">
    <property type="entry name" value="maleylpyruvate isomerase family mycothiol-dependent enzyme"/>
    <property type="match status" value="1"/>
</dbReference>
<protein>
    <submittedName>
        <fullName evidence="2">TIGR03086 family protein</fullName>
    </submittedName>
</protein>
<comment type="caution">
    <text evidence="2">The sequence shown here is derived from an EMBL/GenBank/DDBJ whole genome shotgun (WGS) entry which is preliminary data.</text>
</comment>
<accession>A0ABQ4JWT7</accession>
<organism evidence="2 3">
    <name type="scientific">Salinispora arenicola</name>
    <dbReference type="NCBI Taxonomy" id="168697"/>
    <lineage>
        <taxon>Bacteria</taxon>
        <taxon>Bacillati</taxon>
        <taxon>Actinomycetota</taxon>
        <taxon>Actinomycetes</taxon>
        <taxon>Micromonosporales</taxon>
        <taxon>Micromonosporaceae</taxon>
        <taxon>Salinispora</taxon>
    </lineage>
</organism>
<sequence>MVTTPAVDLYRQAGAHASTIMAGIRPEHLAEPTPCAKWTVQDIVDHLVGGTGYLLAAATGGQPGDPASRATTDRFTTGHAAVLDAVAEPGAMERRCMSPLGFEWSVREAVAATFMDVLVHSWDLAAATGQDSRLDPDLVQACWEMFVPEMPARGRHTGLVGPEVAVPADAPLQDRLLGAMGRQP</sequence>
<dbReference type="InterPro" id="IPR017520">
    <property type="entry name" value="CHP03086"/>
</dbReference>
<proteinExistence type="predicted"/>
<dbReference type="RefSeq" id="WP_142116678.1">
    <property type="nucleotide sequence ID" value="NZ_BOQM01000024.1"/>
</dbReference>
<evidence type="ECO:0000313" key="3">
    <source>
        <dbReference type="Proteomes" id="UP000677457"/>
    </source>
</evidence>
<dbReference type="GeneID" id="93773920"/>
<evidence type="ECO:0000259" key="1">
    <source>
        <dbReference type="Pfam" id="PF11716"/>
    </source>
</evidence>
<name>A0ABQ4JWT7_SALAC</name>